<dbReference type="Gene3D" id="3.30.1490.100">
    <property type="entry name" value="DNA polymerase, Y-family, little finger domain"/>
    <property type="match status" value="1"/>
</dbReference>
<proteinExistence type="predicted"/>
<dbReference type="GO" id="GO:0003684">
    <property type="term" value="F:damaged DNA binding"/>
    <property type="evidence" value="ECO:0007669"/>
    <property type="project" value="InterPro"/>
</dbReference>
<dbReference type="GO" id="GO:0006281">
    <property type="term" value="P:DNA repair"/>
    <property type="evidence" value="ECO:0007669"/>
    <property type="project" value="InterPro"/>
</dbReference>
<dbReference type="EC" id="2.7.7.7" evidence="1"/>
<evidence type="ECO:0000313" key="1">
    <source>
        <dbReference type="EMBL" id="VTP60641.1"/>
    </source>
</evidence>
<dbReference type="GO" id="GO:0003887">
    <property type="term" value="F:DNA-directed DNA polymerase activity"/>
    <property type="evidence" value="ECO:0007669"/>
    <property type="project" value="UniProtKB-EC"/>
</dbReference>
<dbReference type="EMBL" id="LR590463">
    <property type="protein sequence ID" value="VTP60641.1"/>
    <property type="molecule type" value="Genomic_DNA"/>
</dbReference>
<name>A0A4U9HCC7_SERRU</name>
<sequence>MERTLAEDIHDWAECEALIVDKLYPELEARLRKVKPDLHIARQG</sequence>
<keyword evidence="1" id="KW-0808">Transferase</keyword>
<dbReference type="InterPro" id="IPR036775">
    <property type="entry name" value="DNA_pol_Y-fam_lit_finger_sf"/>
</dbReference>
<evidence type="ECO:0000313" key="2">
    <source>
        <dbReference type="Proteomes" id="UP000307968"/>
    </source>
</evidence>
<accession>A0A4U9HCC7</accession>
<dbReference type="Proteomes" id="UP000307968">
    <property type="component" value="Chromosome"/>
</dbReference>
<reference evidence="1 2" key="1">
    <citation type="submission" date="2019-05" db="EMBL/GenBank/DDBJ databases">
        <authorList>
            <consortium name="Pathogen Informatics"/>
        </authorList>
    </citation>
    <scope>NUCLEOTIDE SEQUENCE [LARGE SCALE GENOMIC DNA]</scope>
    <source>
        <strain evidence="1 2">NCTC12971</strain>
    </source>
</reference>
<keyword evidence="1" id="KW-0548">Nucleotidyltransferase</keyword>
<organism evidence="1 2">
    <name type="scientific">Serratia rubidaea</name>
    <name type="common">Serratia marinorubra</name>
    <dbReference type="NCBI Taxonomy" id="61652"/>
    <lineage>
        <taxon>Bacteria</taxon>
        <taxon>Pseudomonadati</taxon>
        <taxon>Pseudomonadota</taxon>
        <taxon>Gammaproteobacteria</taxon>
        <taxon>Enterobacterales</taxon>
        <taxon>Yersiniaceae</taxon>
        <taxon>Serratia</taxon>
    </lineage>
</organism>
<dbReference type="AlphaFoldDB" id="A0A4U9HCC7"/>
<gene>
    <name evidence="1" type="primary">dinB_3</name>
    <name evidence="1" type="ORF">NCTC12971_01127</name>
</gene>
<protein>
    <submittedName>
        <fullName evidence="1">DNA polymerase IV</fullName>
        <ecNumber evidence="1">2.7.7.7</ecNumber>
    </submittedName>
</protein>